<reference evidence="8 9" key="1">
    <citation type="journal article" date="2012" name="J. Bacteriol.">
        <title>Draft Genome Sequence of Novosphingobium nitrogenifigens Y88T.</title>
        <authorList>
            <person name="Strabala T.J."/>
            <person name="Macdonald L."/>
            <person name="Liu V."/>
            <person name="Smit A.M."/>
        </authorList>
    </citation>
    <scope>NUCLEOTIDE SEQUENCE [LARGE SCALE GENOMIC DNA]</scope>
    <source>
        <strain evidence="8 9">DSM 19370</strain>
    </source>
</reference>
<evidence type="ECO:0000259" key="7">
    <source>
        <dbReference type="Pfam" id="PF09924"/>
    </source>
</evidence>
<feature type="transmembrane region" description="Helical" evidence="6">
    <location>
        <begin position="52"/>
        <end position="72"/>
    </location>
</feature>
<evidence type="ECO:0000256" key="2">
    <source>
        <dbReference type="ARBA" id="ARBA00022475"/>
    </source>
</evidence>
<dbReference type="OrthoDB" id="145485at2"/>
<feature type="transmembrane region" description="Helical" evidence="6">
    <location>
        <begin position="165"/>
        <end position="187"/>
    </location>
</feature>
<organism evidence="8 9">
    <name type="scientific">Novosphingobium nitrogenifigens DSM 19370</name>
    <dbReference type="NCBI Taxonomy" id="983920"/>
    <lineage>
        <taxon>Bacteria</taxon>
        <taxon>Pseudomonadati</taxon>
        <taxon>Pseudomonadota</taxon>
        <taxon>Alphaproteobacteria</taxon>
        <taxon>Sphingomonadales</taxon>
        <taxon>Sphingomonadaceae</taxon>
        <taxon>Novosphingobium</taxon>
    </lineage>
</organism>
<dbReference type="HOGENOM" id="CLU_008255_7_0_5"/>
<protein>
    <recommendedName>
        <fullName evidence="7">Phosphatidylglycerol lysyltransferase C-terminal domain-containing protein</fullName>
    </recommendedName>
</protein>
<evidence type="ECO:0000313" key="9">
    <source>
        <dbReference type="Proteomes" id="UP000004728"/>
    </source>
</evidence>
<keyword evidence="2" id="KW-1003">Cell membrane</keyword>
<dbReference type="SUPFAM" id="SSF55729">
    <property type="entry name" value="Acyl-CoA N-acyltransferases (Nat)"/>
    <property type="match status" value="1"/>
</dbReference>
<accession>F1Z6L2</accession>
<comment type="caution">
    <text evidence="8">The sequence shown here is derived from an EMBL/GenBank/DDBJ whole genome shotgun (WGS) entry which is preliminary data.</text>
</comment>
<feature type="transmembrane region" description="Helical" evidence="6">
    <location>
        <begin position="264"/>
        <end position="284"/>
    </location>
</feature>
<dbReference type="GO" id="GO:0005886">
    <property type="term" value="C:plasma membrane"/>
    <property type="evidence" value="ECO:0007669"/>
    <property type="project" value="UniProtKB-SubCell"/>
</dbReference>
<dbReference type="eggNOG" id="COG0392">
    <property type="taxonomic scope" value="Bacteria"/>
</dbReference>
<dbReference type="PANTHER" id="PTHR34697">
    <property type="entry name" value="PHOSPHATIDYLGLYCEROL LYSYLTRANSFERASE"/>
    <property type="match status" value="1"/>
</dbReference>
<evidence type="ECO:0000256" key="4">
    <source>
        <dbReference type="ARBA" id="ARBA00022989"/>
    </source>
</evidence>
<evidence type="ECO:0000256" key="6">
    <source>
        <dbReference type="SAM" id="Phobius"/>
    </source>
</evidence>
<dbReference type="InParanoid" id="F1Z6L2"/>
<dbReference type="InterPro" id="IPR024320">
    <property type="entry name" value="LPG_synthase_C"/>
</dbReference>
<dbReference type="eggNOG" id="COG2898">
    <property type="taxonomic scope" value="Bacteria"/>
</dbReference>
<feature type="transmembrane region" description="Helical" evidence="6">
    <location>
        <begin position="450"/>
        <end position="472"/>
    </location>
</feature>
<keyword evidence="9" id="KW-1185">Reference proteome</keyword>
<dbReference type="Pfam" id="PF09924">
    <property type="entry name" value="LPG_synthase_C"/>
    <property type="match status" value="1"/>
</dbReference>
<comment type="subcellular location">
    <subcellularLocation>
        <location evidence="1">Cell membrane</location>
        <topology evidence="1">Multi-pass membrane protein</topology>
    </subcellularLocation>
</comment>
<name>F1Z6L2_9SPHN</name>
<feature type="transmembrane region" description="Helical" evidence="6">
    <location>
        <begin position="128"/>
        <end position="153"/>
    </location>
</feature>
<dbReference type="InterPro" id="IPR051211">
    <property type="entry name" value="PG_lysyltransferase"/>
</dbReference>
<feature type="transmembrane region" description="Helical" evidence="6">
    <location>
        <begin position="207"/>
        <end position="229"/>
    </location>
</feature>
<evidence type="ECO:0000256" key="1">
    <source>
        <dbReference type="ARBA" id="ARBA00004651"/>
    </source>
</evidence>
<dbReference type="GO" id="GO:0016755">
    <property type="term" value="F:aminoacyltransferase activity"/>
    <property type="evidence" value="ECO:0007669"/>
    <property type="project" value="TreeGrafter"/>
</dbReference>
<dbReference type="RefSeq" id="WP_008069987.1">
    <property type="nucleotide sequence ID" value="NZ_AQWK01000003.1"/>
</dbReference>
<feature type="transmembrane region" description="Helical" evidence="6">
    <location>
        <begin position="290"/>
        <end position="312"/>
    </location>
</feature>
<dbReference type="EMBL" id="AEWJ01000025">
    <property type="protein sequence ID" value="EGD59672.1"/>
    <property type="molecule type" value="Genomic_DNA"/>
</dbReference>
<gene>
    <name evidence="8" type="ORF">Y88_2456</name>
</gene>
<dbReference type="GO" id="GO:0055091">
    <property type="term" value="P:phospholipid homeostasis"/>
    <property type="evidence" value="ECO:0007669"/>
    <property type="project" value="TreeGrafter"/>
</dbReference>
<dbReference type="STRING" id="983920.Y88_2456"/>
<feature type="transmembrane region" description="Helical" evidence="6">
    <location>
        <begin position="324"/>
        <end position="348"/>
    </location>
</feature>
<evidence type="ECO:0000256" key="5">
    <source>
        <dbReference type="ARBA" id="ARBA00023136"/>
    </source>
</evidence>
<sequence>MSSRTRLIRGFLVVALVAAVGTIAWRSLSHLAHEFRPADALAALAAIPRRHVVGAVLLTIASYILLTFYDMLAQRIVGVRAPLGLTMRASFTSYALSHTLGFGAITGGSARLRIYGTAGIPPAKVARIVVIAGVSFWVGVAIASGTAMAFLGAPLDLGIMTIQPGPAHVVGALVLGVVLTFTGVAAFRPALLKPLEPVLGTLRGQTVLELAVVSTVDLACSSLALYLLLPHAEWHFARFMLAYAMGISLGLVTHIPGGLGVFEAVILATVPDAGAAAIAALIAYRVIYYLIPFSLALILNGAIEAVGLAPLLRRLITPVRNVVLEISPALFGAMSFAGGLVLLLSGALPAEHARMHDLILLLPLPFIETSHLAASLVGTGLLLVAPALTQRLVSGMRTARALFLLGALFSIAKGLDYEEAGVMLVMAGLLQLAAPAFYRGRTGAFSTHNLRWLIAAAVAVVVTCVSGAMFYNTDRFRSDLWWHFALYGDGPRYLRASFGAGVLMTAFALREWIIQPRAQGGVTTLSPETIRRAMAQCPRSDAALALTGDKRFLVSEAGDCFLMFRPLGRTWVVMGDPVGPRERWSALVWELRRLSHLCNARLCFYQASEEMLPLMVELGLAVMKYGEEAIVDPATFTLTGPRMKGLRNSRARALREGLSLTLVPPSDVPRWLPRLKPVSDEWLRTQHALEKGFSLGHFEARYLTHFELAVVMRDNEPVAFANIWASGDGQEMSVDLMRQGSAAPPGTMDYLFTELIGLARERGYRRFNLGLAPLSGVPGGRLAPFWAHLARAVYQIGGAVYNFAGLKFYKAKFDPAWESRYIACPQGPAGFFAVGAVVRLVSVGGI</sequence>
<keyword evidence="4 6" id="KW-1133">Transmembrane helix</keyword>
<dbReference type="Proteomes" id="UP000004728">
    <property type="component" value="Unassembled WGS sequence"/>
</dbReference>
<keyword evidence="5 6" id="KW-0472">Membrane</keyword>
<dbReference type="AlphaFoldDB" id="F1Z6L2"/>
<feature type="transmembrane region" description="Helical" evidence="6">
    <location>
        <begin position="235"/>
        <end position="252"/>
    </location>
</feature>
<evidence type="ECO:0000313" key="8">
    <source>
        <dbReference type="EMBL" id="EGD59672.1"/>
    </source>
</evidence>
<keyword evidence="3 6" id="KW-0812">Transmembrane</keyword>
<feature type="domain" description="Phosphatidylglycerol lysyltransferase C-terminal" evidence="7">
    <location>
        <begin position="537"/>
        <end position="823"/>
    </location>
</feature>
<dbReference type="InterPro" id="IPR016181">
    <property type="entry name" value="Acyl_CoA_acyltransferase"/>
</dbReference>
<dbReference type="PANTHER" id="PTHR34697:SF2">
    <property type="entry name" value="PHOSPHATIDYLGLYCEROL LYSYLTRANSFERASE"/>
    <property type="match status" value="1"/>
</dbReference>
<proteinExistence type="predicted"/>
<evidence type="ECO:0000256" key="3">
    <source>
        <dbReference type="ARBA" id="ARBA00022692"/>
    </source>
</evidence>
<dbReference type="NCBIfam" id="NF033480">
    <property type="entry name" value="bifunc_MprF"/>
    <property type="match status" value="1"/>
</dbReference>